<feature type="compositionally biased region" description="Polar residues" evidence="1">
    <location>
        <begin position="1"/>
        <end position="10"/>
    </location>
</feature>
<evidence type="ECO:0000313" key="2">
    <source>
        <dbReference type="EMBL" id="KAL1796075.1"/>
    </source>
</evidence>
<accession>A0ABR3UI76</accession>
<proteinExistence type="predicted"/>
<protein>
    <recommendedName>
        <fullName evidence="4">C2H2-type domain-containing protein</fullName>
    </recommendedName>
</protein>
<feature type="compositionally biased region" description="Polar residues" evidence="1">
    <location>
        <begin position="471"/>
        <end position="491"/>
    </location>
</feature>
<comment type="caution">
    <text evidence="2">The sequence shown here is derived from an EMBL/GenBank/DDBJ whole genome shotgun (WGS) entry which is preliminary data.</text>
</comment>
<gene>
    <name evidence="2" type="ORF">ACET3X_006299</name>
</gene>
<feature type="region of interest" description="Disordered" evidence="1">
    <location>
        <begin position="113"/>
        <end position="195"/>
    </location>
</feature>
<feature type="compositionally biased region" description="Basic and acidic residues" evidence="1">
    <location>
        <begin position="127"/>
        <end position="139"/>
    </location>
</feature>
<reference evidence="2 3" key="1">
    <citation type="submission" date="2024-09" db="EMBL/GenBank/DDBJ databases">
        <title>T2T genomes of carrot and Alternaria dauci and their utility for understanding host-pathogen interaction during carrot leaf blight disease.</title>
        <authorList>
            <person name="Liu W."/>
            <person name="Xu S."/>
            <person name="Ou C."/>
            <person name="Liu X."/>
            <person name="Zhuang F."/>
            <person name="Deng X.W."/>
        </authorList>
    </citation>
    <scope>NUCLEOTIDE SEQUENCE [LARGE SCALE GENOMIC DNA]</scope>
    <source>
        <strain evidence="2 3">A2016</strain>
    </source>
</reference>
<keyword evidence="3" id="KW-1185">Reference proteome</keyword>
<organism evidence="2 3">
    <name type="scientific">Alternaria dauci</name>
    <dbReference type="NCBI Taxonomy" id="48095"/>
    <lineage>
        <taxon>Eukaryota</taxon>
        <taxon>Fungi</taxon>
        <taxon>Dikarya</taxon>
        <taxon>Ascomycota</taxon>
        <taxon>Pezizomycotina</taxon>
        <taxon>Dothideomycetes</taxon>
        <taxon>Pleosporomycetidae</taxon>
        <taxon>Pleosporales</taxon>
        <taxon>Pleosporineae</taxon>
        <taxon>Pleosporaceae</taxon>
        <taxon>Alternaria</taxon>
        <taxon>Alternaria sect. Porri</taxon>
    </lineage>
</organism>
<dbReference type="PANTHER" id="PTHR38166">
    <property type="entry name" value="C2H2-TYPE DOMAIN-CONTAINING PROTEIN-RELATED"/>
    <property type="match status" value="1"/>
</dbReference>
<name>A0ABR3UI76_9PLEO</name>
<dbReference type="RefSeq" id="XP_069306659.1">
    <property type="nucleotide sequence ID" value="XM_069452495.1"/>
</dbReference>
<feature type="region of interest" description="Disordered" evidence="1">
    <location>
        <begin position="1"/>
        <end position="50"/>
    </location>
</feature>
<feature type="compositionally biased region" description="Low complexity" evidence="1">
    <location>
        <begin position="232"/>
        <end position="252"/>
    </location>
</feature>
<evidence type="ECO:0000313" key="3">
    <source>
        <dbReference type="Proteomes" id="UP001578633"/>
    </source>
</evidence>
<sequence length="585" mass="65502">MFTMASSSHAQAGLPRLSTTKRICRRDSLSSSRTRDSGYNSDPETLSPLEAGPLDQDILFAPLPYVPSILVNNKATFSKRRNVDRPWLAGRNSITSNPAAITTRQAFLQTTSPEAPKIGPVGTLLDLPHKDIPQDRPSSEDEDIERWISDNLPSSKRPRERVTSIVSISSTSSCDMHTNTDFSDDDMDHNVQATQPLPTSTQKIIDLILRKVEINLRNAAYKQCTGSKAANTQGKGTLSSSQSSRKTSVSSGTKRKARLEGSLPPEDDDDDGANKRRRGSTATTTDDSETGAKFACPFYKHEPDRYRNRRTCPGPGWPSVHRMKEHLYRSHSQPIFCPICYETFTSDKAQSNHVRLRQCENSPPREIEGIDRETIRTLKKRTPAYMLEEDKWRDVYQVLFPDVADAEIPSPFYDCDSPSETSRRFRRDLLYRVHQELMIEAGQVPSPVEREIMQRVAQIVRRCEQDLLNQAQPTSFSTTRRSSVMSTNSAPRATPLPESALTVQRPSPVVPPNVSGRDQEYVTVVEADALPFVPEPAVDWGLWDYPSYNPFGLGIDWEAAFPSGSELQYTGSDESATSFLVPMRT</sequence>
<evidence type="ECO:0008006" key="4">
    <source>
        <dbReference type="Google" id="ProtNLM"/>
    </source>
</evidence>
<feature type="compositionally biased region" description="Low complexity" evidence="1">
    <location>
        <begin position="163"/>
        <end position="173"/>
    </location>
</feature>
<evidence type="ECO:0000256" key="1">
    <source>
        <dbReference type="SAM" id="MobiDB-lite"/>
    </source>
</evidence>
<feature type="region of interest" description="Disordered" evidence="1">
    <location>
        <begin position="471"/>
        <end position="515"/>
    </location>
</feature>
<dbReference type="PANTHER" id="PTHR38166:SF1">
    <property type="entry name" value="C2H2-TYPE DOMAIN-CONTAINING PROTEIN"/>
    <property type="match status" value="1"/>
</dbReference>
<dbReference type="Proteomes" id="UP001578633">
    <property type="component" value="Chromosome 5"/>
</dbReference>
<feature type="region of interest" description="Disordered" evidence="1">
    <location>
        <begin position="225"/>
        <end position="289"/>
    </location>
</feature>
<dbReference type="GeneID" id="96086621"/>
<dbReference type="EMBL" id="JBHGVX010000005">
    <property type="protein sequence ID" value="KAL1796075.1"/>
    <property type="molecule type" value="Genomic_DNA"/>
</dbReference>
<feature type="compositionally biased region" description="Basic and acidic residues" evidence="1">
    <location>
        <begin position="25"/>
        <end position="36"/>
    </location>
</feature>